<dbReference type="EMBL" id="FLUV01002354">
    <property type="protein sequence ID" value="SBW28407.1"/>
    <property type="molecule type" value="Genomic_DNA"/>
</dbReference>
<keyword evidence="3" id="KW-1185">Reference proteome</keyword>
<evidence type="ECO:0000256" key="1">
    <source>
        <dbReference type="SAM" id="MobiDB-lite"/>
    </source>
</evidence>
<dbReference type="AlphaFoldDB" id="A0A1C3PEY3"/>
<sequence>MEEADADDAGGVDAWGAWQAARPTPTGSANVIAKSRHRARNIDLVDTEDGSLGNMSPYMSGPLRQEGA</sequence>
<reference evidence="3" key="1">
    <citation type="submission" date="2016-02" db="EMBL/GenBank/DDBJ databases">
        <authorList>
            <person name="Wibberg D."/>
        </authorList>
    </citation>
    <scope>NUCLEOTIDE SEQUENCE [LARGE SCALE GENOMIC DNA]</scope>
</reference>
<proteinExistence type="predicted"/>
<name>A0A1C3PEY3_9ACTN</name>
<dbReference type="Proteomes" id="UP000199013">
    <property type="component" value="Unassembled WGS sequence"/>
</dbReference>
<feature type="compositionally biased region" description="Low complexity" evidence="1">
    <location>
        <begin position="11"/>
        <end position="21"/>
    </location>
</feature>
<feature type="region of interest" description="Disordered" evidence="1">
    <location>
        <begin position="42"/>
        <end position="68"/>
    </location>
</feature>
<accession>A0A1C3PEY3</accession>
<evidence type="ECO:0000313" key="3">
    <source>
        <dbReference type="Proteomes" id="UP000199013"/>
    </source>
</evidence>
<evidence type="ECO:0000313" key="2">
    <source>
        <dbReference type="EMBL" id="SBW28407.1"/>
    </source>
</evidence>
<gene>
    <name evidence="2" type="ORF">FDG2_5681</name>
</gene>
<feature type="region of interest" description="Disordered" evidence="1">
    <location>
        <begin position="1"/>
        <end position="30"/>
    </location>
</feature>
<protein>
    <submittedName>
        <fullName evidence="2">Uncharacterized protein</fullName>
    </submittedName>
</protein>
<organism evidence="2 3">
    <name type="scientific">Candidatus Protofrankia californiensis</name>
    <dbReference type="NCBI Taxonomy" id="1839754"/>
    <lineage>
        <taxon>Bacteria</taxon>
        <taxon>Bacillati</taxon>
        <taxon>Actinomycetota</taxon>
        <taxon>Actinomycetes</taxon>
        <taxon>Frankiales</taxon>
        <taxon>Frankiaceae</taxon>
        <taxon>Protofrankia</taxon>
    </lineage>
</organism>
<feature type="compositionally biased region" description="Acidic residues" evidence="1">
    <location>
        <begin position="1"/>
        <end position="10"/>
    </location>
</feature>